<sequence>MLNLLFLWHTSHSLSYRDNPLQPPSPNRTEKQANKRKSSSLNLPETSGADEEIMHPALQGFNIITWYLILATEETAIKVHVGSGFNSNLSVTMPCLSFMRI</sequence>
<comment type="caution">
    <text evidence="2">The sequence shown here is derived from an EMBL/GenBank/DDBJ whole genome shotgun (WGS) entry which is preliminary data.</text>
</comment>
<dbReference type="AlphaFoldDB" id="A0AAV4M449"/>
<dbReference type="EMBL" id="BPLR01001816">
    <property type="protein sequence ID" value="GIX66738.1"/>
    <property type="molecule type" value="Genomic_DNA"/>
</dbReference>
<keyword evidence="3" id="KW-1185">Reference proteome</keyword>
<gene>
    <name evidence="2" type="ORF">CEXT_592031</name>
</gene>
<protein>
    <submittedName>
        <fullName evidence="2">Uncharacterized protein</fullName>
    </submittedName>
</protein>
<evidence type="ECO:0000256" key="1">
    <source>
        <dbReference type="SAM" id="MobiDB-lite"/>
    </source>
</evidence>
<organism evidence="2 3">
    <name type="scientific">Caerostris extrusa</name>
    <name type="common">Bark spider</name>
    <name type="synonym">Caerostris bankana</name>
    <dbReference type="NCBI Taxonomy" id="172846"/>
    <lineage>
        <taxon>Eukaryota</taxon>
        <taxon>Metazoa</taxon>
        <taxon>Ecdysozoa</taxon>
        <taxon>Arthropoda</taxon>
        <taxon>Chelicerata</taxon>
        <taxon>Arachnida</taxon>
        <taxon>Araneae</taxon>
        <taxon>Araneomorphae</taxon>
        <taxon>Entelegynae</taxon>
        <taxon>Araneoidea</taxon>
        <taxon>Araneidae</taxon>
        <taxon>Caerostris</taxon>
    </lineage>
</organism>
<evidence type="ECO:0000313" key="3">
    <source>
        <dbReference type="Proteomes" id="UP001054945"/>
    </source>
</evidence>
<evidence type="ECO:0000313" key="2">
    <source>
        <dbReference type="EMBL" id="GIX66738.1"/>
    </source>
</evidence>
<feature type="region of interest" description="Disordered" evidence="1">
    <location>
        <begin position="17"/>
        <end position="48"/>
    </location>
</feature>
<accession>A0AAV4M449</accession>
<dbReference type="Proteomes" id="UP001054945">
    <property type="component" value="Unassembled WGS sequence"/>
</dbReference>
<proteinExistence type="predicted"/>
<name>A0AAV4M449_CAEEX</name>
<reference evidence="2 3" key="1">
    <citation type="submission" date="2021-06" db="EMBL/GenBank/DDBJ databases">
        <title>Caerostris extrusa draft genome.</title>
        <authorList>
            <person name="Kono N."/>
            <person name="Arakawa K."/>
        </authorList>
    </citation>
    <scope>NUCLEOTIDE SEQUENCE [LARGE SCALE GENOMIC DNA]</scope>
</reference>